<dbReference type="AlphaFoldDB" id="A0A101EP33"/>
<evidence type="ECO:0000313" key="9">
    <source>
        <dbReference type="EMBL" id="KUK22297.1"/>
    </source>
</evidence>
<comment type="similarity">
    <text evidence="2">Belongs to the bacterial sugar transferase family.</text>
</comment>
<dbReference type="EMBL" id="LGFG01000199">
    <property type="protein sequence ID" value="KUK22297.1"/>
    <property type="molecule type" value="Genomic_DNA"/>
</dbReference>
<keyword evidence="3 9" id="KW-0808">Transferase</keyword>
<comment type="caution">
    <text evidence="9">The sequence shown here is derived from an EMBL/GenBank/DDBJ whole genome shotgun (WGS) entry which is preliminary data.</text>
</comment>
<feature type="transmembrane region" description="Helical" evidence="7">
    <location>
        <begin position="20"/>
        <end position="46"/>
    </location>
</feature>
<dbReference type="PANTHER" id="PTHR30576:SF0">
    <property type="entry name" value="UNDECAPRENYL-PHOSPHATE N-ACETYLGALACTOSAMINYL 1-PHOSPHATE TRANSFERASE-RELATED"/>
    <property type="match status" value="1"/>
</dbReference>
<dbReference type="GO" id="GO:0016780">
    <property type="term" value="F:phosphotransferase activity, for other substituted phosphate groups"/>
    <property type="evidence" value="ECO:0007669"/>
    <property type="project" value="TreeGrafter"/>
</dbReference>
<evidence type="ECO:0000256" key="3">
    <source>
        <dbReference type="ARBA" id="ARBA00022679"/>
    </source>
</evidence>
<dbReference type="Pfam" id="PF02397">
    <property type="entry name" value="Bac_transf"/>
    <property type="match status" value="1"/>
</dbReference>
<sequence length="413" mass="48348">MRRYQYLVLLDYVLLSLINYFLTSSIAFSLIFSVISDTMLFAFRVYETEYLESVNEQLTRTVIALFVSNAFKYIFYPFFDKALDLPYVFVHIILASPSVAVVNYTLNHLFKEKVQSKSYIVIGRKNEVGSVLEEITKKSYGRYRFVEYINPSPVKVKTALKKADGILVADYELYESIRSEIQQNIEIIYLPHLAETILRRIPLEVIEKFKNYYEPAFSQAKESPAKRVLDIVCGVIGFVVFSPVMLIVSLCILIEDGRPVIFKQLRIGKDNKPFLMYKFRSMKKEKPDQAKFADEEKDRILKIGKLIRPFRIDESLQFVNIIKGDMSVVGPRPEQVPFARDFEQKIPFYSYRHKVKPGLTGWTQIMYKYSSNLEEVKTKLSYDLYYTKNRTIFMDIRIILQTIEAVFWKRGAK</sequence>
<evidence type="ECO:0000256" key="6">
    <source>
        <dbReference type="ARBA" id="ARBA00023136"/>
    </source>
</evidence>
<accession>A0A101EP33</accession>
<evidence type="ECO:0000259" key="8">
    <source>
        <dbReference type="Pfam" id="PF02397"/>
    </source>
</evidence>
<evidence type="ECO:0000313" key="10">
    <source>
        <dbReference type="Proteomes" id="UP000058636"/>
    </source>
</evidence>
<keyword evidence="6 7" id="KW-0472">Membrane</keyword>
<gene>
    <name evidence="9" type="ORF">XD57_1604</name>
</gene>
<dbReference type="InterPro" id="IPR003362">
    <property type="entry name" value="Bact_transf"/>
</dbReference>
<keyword evidence="4 7" id="KW-0812">Transmembrane</keyword>
<dbReference type="Proteomes" id="UP000058636">
    <property type="component" value="Unassembled WGS sequence"/>
</dbReference>
<reference evidence="9 10" key="1">
    <citation type="journal article" date="2015" name="MBio">
        <title>Genome-Resolved Metagenomic Analysis Reveals Roles for Candidate Phyla and Other Microbial Community Members in Biogeochemical Transformations in Oil Reservoirs.</title>
        <authorList>
            <person name="Hu P."/>
            <person name="Tom L."/>
            <person name="Singh A."/>
            <person name="Thomas B.C."/>
            <person name="Baker B.J."/>
            <person name="Piceno Y.M."/>
            <person name="Andersen G.L."/>
            <person name="Banfield J.F."/>
        </authorList>
    </citation>
    <scope>NUCLEOTIDE SEQUENCE [LARGE SCALE GENOMIC DNA]</scope>
    <source>
        <strain evidence="9">46_26</strain>
    </source>
</reference>
<evidence type="ECO:0000256" key="4">
    <source>
        <dbReference type="ARBA" id="ARBA00022692"/>
    </source>
</evidence>
<dbReference type="InterPro" id="IPR017475">
    <property type="entry name" value="EPS_sugar_tfrase"/>
</dbReference>
<evidence type="ECO:0000256" key="7">
    <source>
        <dbReference type="SAM" id="Phobius"/>
    </source>
</evidence>
<dbReference type="PANTHER" id="PTHR30576">
    <property type="entry name" value="COLANIC BIOSYNTHESIS UDP-GLUCOSE LIPID CARRIER TRANSFERASE"/>
    <property type="match status" value="1"/>
</dbReference>
<feature type="transmembrane region" description="Helical" evidence="7">
    <location>
        <begin position="85"/>
        <end position="106"/>
    </location>
</feature>
<evidence type="ECO:0000256" key="1">
    <source>
        <dbReference type="ARBA" id="ARBA00004141"/>
    </source>
</evidence>
<organism evidence="9 10">
    <name type="scientific">Thermotoga petrophila</name>
    <dbReference type="NCBI Taxonomy" id="93929"/>
    <lineage>
        <taxon>Bacteria</taxon>
        <taxon>Thermotogati</taxon>
        <taxon>Thermotogota</taxon>
        <taxon>Thermotogae</taxon>
        <taxon>Thermotogales</taxon>
        <taxon>Thermotogaceae</taxon>
        <taxon>Thermotoga</taxon>
    </lineage>
</organism>
<keyword evidence="5 7" id="KW-1133">Transmembrane helix</keyword>
<dbReference type="NCBIfam" id="TIGR03025">
    <property type="entry name" value="EPS_sugtrans"/>
    <property type="match status" value="1"/>
</dbReference>
<name>A0A101EP33_9THEM</name>
<evidence type="ECO:0000256" key="2">
    <source>
        <dbReference type="ARBA" id="ARBA00006464"/>
    </source>
</evidence>
<feature type="transmembrane region" description="Helical" evidence="7">
    <location>
        <begin position="228"/>
        <end position="250"/>
    </location>
</feature>
<dbReference type="GO" id="GO:0016020">
    <property type="term" value="C:membrane"/>
    <property type="evidence" value="ECO:0007669"/>
    <property type="project" value="UniProtKB-SubCell"/>
</dbReference>
<evidence type="ECO:0000256" key="5">
    <source>
        <dbReference type="ARBA" id="ARBA00022989"/>
    </source>
</evidence>
<dbReference type="PATRIC" id="fig|93930.3.peg.724"/>
<protein>
    <submittedName>
        <fullName evidence="9">Sugar transferase</fullName>
    </submittedName>
</protein>
<proteinExistence type="inferred from homology"/>
<comment type="subcellular location">
    <subcellularLocation>
        <location evidence="1">Membrane</location>
        <topology evidence="1">Multi-pass membrane protein</topology>
    </subcellularLocation>
</comment>
<feature type="domain" description="Bacterial sugar transferase" evidence="8">
    <location>
        <begin position="226"/>
        <end position="407"/>
    </location>
</feature>